<dbReference type="InterPro" id="IPR000343">
    <property type="entry name" value="4pyrrol_synth_GluRdtase"/>
</dbReference>
<dbReference type="InterPro" id="IPR006151">
    <property type="entry name" value="Shikm_DH/Glu-tRNA_Rdtase"/>
</dbReference>
<evidence type="ECO:0000259" key="17">
    <source>
        <dbReference type="Pfam" id="PF01488"/>
    </source>
</evidence>
<keyword evidence="15" id="KW-0175">Coiled coil</keyword>
<dbReference type="Pfam" id="PF05201">
    <property type="entry name" value="GlutR_N"/>
    <property type="match status" value="1"/>
</dbReference>
<evidence type="ECO:0000256" key="3">
    <source>
        <dbReference type="ARBA" id="ARBA00012970"/>
    </source>
</evidence>
<comment type="pathway">
    <text evidence="1 9 14">Porphyrin-containing compound metabolism; protoporphyrin-IX biosynthesis; 5-aminolevulinate from L-glutamyl-tRNA(Glu): step 1/2.</text>
</comment>
<comment type="miscellaneous">
    <text evidence="9">During catalysis, the active site Cys acts as a nucleophile attacking the alpha-carbonyl group of tRNA-bound glutamate with the formation of a thioester intermediate between enzyme and glutamate, and the concomitant release of tRNA(Glu). The thioester intermediate is finally reduced by direct hydride transfer from NADPH, to form the product GSA.</text>
</comment>
<evidence type="ECO:0000256" key="5">
    <source>
        <dbReference type="ARBA" id="ARBA00023002"/>
    </source>
</evidence>
<dbReference type="AlphaFoldDB" id="A0A1C7E6S3"/>
<dbReference type="NCBIfam" id="NF000744">
    <property type="entry name" value="PRK00045.1-3"/>
    <property type="match status" value="1"/>
</dbReference>
<dbReference type="NCBIfam" id="TIGR01035">
    <property type="entry name" value="hemA"/>
    <property type="match status" value="1"/>
</dbReference>
<keyword evidence="20" id="KW-1185">Reference proteome</keyword>
<dbReference type="OrthoDB" id="110209at2"/>
<feature type="binding site" evidence="9 12">
    <location>
        <begin position="189"/>
        <end position="194"/>
    </location>
    <ligand>
        <name>NADP(+)</name>
        <dbReference type="ChEBI" id="CHEBI:58349"/>
    </ligand>
</feature>
<feature type="domain" description="Glutamyl-tRNA reductase N-terminal" evidence="18">
    <location>
        <begin position="6"/>
        <end position="156"/>
    </location>
</feature>
<dbReference type="EMBL" id="CP016539">
    <property type="protein sequence ID" value="ANU19172.1"/>
    <property type="molecule type" value="Genomic_DNA"/>
</dbReference>
<dbReference type="Proteomes" id="UP000092650">
    <property type="component" value="Chromosome"/>
</dbReference>
<dbReference type="SUPFAM" id="SSF51735">
    <property type="entry name" value="NAD(P)-binding Rossmann-fold domains"/>
    <property type="match status" value="1"/>
</dbReference>
<dbReference type="InterPro" id="IPR018214">
    <property type="entry name" value="GluRdtase_CS"/>
</dbReference>
<dbReference type="PANTHER" id="PTHR43120:SF1">
    <property type="entry name" value="GLUTAMYL-TRNA REDUCTASE 1, CHLOROPLASTIC"/>
    <property type="match status" value="1"/>
</dbReference>
<feature type="binding site" evidence="9 11">
    <location>
        <begin position="114"/>
        <end position="116"/>
    </location>
    <ligand>
        <name>substrate</name>
    </ligand>
</feature>
<evidence type="ECO:0000256" key="8">
    <source>
        <dbReference type="ARBA" id="ARBA00068659"/>
    </source>
</evidence>
<dbReference type="PROSITE" id="PS00747">
    <property type="entry name" value="GLUTR"/>
    <property type="match status" value="1"/>
</dbReference>
<comment type="function">
    <text evidence="9">Catalyzes the NADPH-dependent reduction of glutamyl-tRNA(Glu) to glutamate 1-semialdehyde (GSA).</text>
</comment>
<dbReference type="InterPro" id="IPR036343">
    <property type="entry name" value="GluRdtase_N_sf"/>
</dbReference>
<dbReference type="InterPro" id="IPR015895">
    <property type="entry name" value="4pyrrol_synth_GluRdtase_N"/>
</dbReference>
<evidence type="ECO:0000256" key="4">
    <source>
        <dbReference type="ARBA" id="ARBA00022857"/>
    </source>
</evidence>
<dbReference type="Gene3D" id="3.40.50.720">
    <property type="entry name" value="NAD(P)-binding Rossmann-like Domain"/>
    <property type="match status" value="1"/>
</dbReference>
<comment type="similarity">
    <text evidence="2 9 14">Belongs to the glutamyl-tRNA reductase family.</text>
</comment>
<evidence type="ECO:0000256" key="7">
    <source>
        <dbReference type="ARBA" id="ARBA00047464"/>
    </source>
</evidence>
<comment type="catalytic activity">
    <reaction evidence="7 9 14">
        <text>(S)-4-amino-5-oxopentanoate + tRNA(Glu) + NADP(+) = L-glutamyl-tRNA(Glu) + NADPH + H(+)</text>
        <dbReference type="Rhea" id="RHEA:12344"/>
        <dbReference type="Rhea" id="RHEA-COMP:9663"/>
        <dbReference type="Rhea" id="RHEA-COMP:9680"/>
        <dbReference type="ChEBI" id="CHEBI:15378"/>
        <dbReference type="ChEBI" id="CHEBI:57501"/>
        <dbReference type="ChEBI" id="CHEBI:57783"/>
        <dbReference type="ChEBI" id="CHEBI:58349"/>
        <dbReference type="ChEBI" id="CHEBI:78442"/>
        <dbReference type="ChEBI" id="CHEBI:78520"/>
        <dbReference type="EC" id="1.2.1.70"/>
    </reaction>
</comment>
<dbReference type="Gene3D" id="3.30.460.30">
    <property type="entry name" value="Glutamyl-tRNA reductase, N-terminal domain"/>
    <property type="match status" value="1"/>
</dbReference>
<dbReference type="InterPro" id="IPR015896">
    <property type="entry name" value="4pyrrol_synth_GluRdtase_dimer"/>
</dbReference>
<dbReference type="FunFam" id="3.40.50.720:FF:000031">
    <property type="entry name" value="Glutamyl-tRNA reductase"/>
    <property type="match status" value="1"/>
</dbReference>
<feature type="site" description="Important for activity" evidence="9 13">
    <location>
        <position position="99"/>
    </location>
</feature>
<dbReference type="InterPro" id="IPR036453">
    <property type="entry name" value="GluRdtase_dimer_dom_sf"/>
</dbReference>
<evidence type="ECO:0000256" key="1">
    <source>
        <dbReference type="ARBA" id="ARBA00005059"/>
    </source>
</evidence>
<name>A0A1C7E6S3_9BACL</name>
<accession>A0A1C7E6S3</accession>
<evidence type="ECO:0000256" key="15">
    <source>
        <dbReference type="SAM" id="Coils"/>
    </source>
</evidence>
<dbReference type="KEGG" id="ppla:BBI15_02590"/>
<evidence type="ECO:0000256" key="14">
    <source>
        <dbReference type="RuleBase" id="RU000584"/>
    </source>
</evidence>
<reference evidence="19" key="1">
    <citation type="submission" date="2016-10" db="EMBL/GenBank/DDBJ databases">
        <authorList>
            <person name="See-Too W.S."/>
        </authorList>
    </citation>
    <scope>NUCLEOTIDE SEQUENCE [LARGE SCALE GENOMIC DNA]</scope>
    <source>
        <strain evidence="19">DSM 23997</strain>
    </source>
</reference>
<sequence>MHTLVVGVNYRSAPVSIREKLSFIESELPKAMQALQQQKSILENVIVSTCNRTEIYAVVDQLHTGRFYVKQFLASYFDIPMEQFSQYLFIHEQDEAIDHLFRVTAGIDSMVLGETQILGQVKSSFLAGQEIGTTGTVFNQLFKQAVTLAKRAHSETAIGENAVSVSYAAVELGKKIFGSLKNKHVVILGAGKMGELAIKNLQGSGADRITVINRTFEKAEVLADKFGGTAKPLNQLQCALLEADILISSTGSTDFVIDLELMQFVEKLRKGKPLFMVDIAVPRDMDPRIGDLQNVFLYDIDDMQGIVEANLAERERAARQIAGMIEDEAEQFNDWLGTLGVVPVISALREKALAIQAETMESIENKMPDLTAREKKILNKHTKSIINQLLKEPILQAKEMGTAKKSREQLELFMQIFGIEEEVEEQREKQALAARQKAERVRLEKQQESLQGQESPGYTV</sequence>
<dbReference type="InterPro" id="IPR036291">
    <property type="entry name" value="NAD(P)-bd_dom_sf"/>
</dbReference>
<comment type="subunit">
    <text evidence="9">Homodimer.</text>
</comment>
<feature type="coiled-coil region" evidence="15">
    <location>
        <begin position="426"/>
        <end position="453"/>
    </location>
</feature>
<dbReference type="GO" id="GO:0008883">
    <property type="term" value="F:glutamyl-tRNA reductase activity"/>
    <property type="evidence" value="ECO:0007669"/>
    <property type="project" value="UniProtKB-UniRule"/>
</dbReference>
<evidence type="ECO:0000256" key="6">
    <source>
        <dbReference type="ARBA" id="ARBA00023244"/>
    </source>
</evidence>
<dbReference type="Pfam" id="PF01488">
    <property type="entry name" value="Shikimate_DH"/>
    <property type="match status" value="1"/>
</dbReference>
<feature type="binding site" evidence="9 11">
    <location>
        <position position="109"/>
    </location>
    <ligand>
        <name>substrate</name>
    </ligand>
</feature>
<dbReference type="Pfam" id="PF00745">
    <property type="entry name" value="GlutR_dimer"/>
    <property type="match status" value="1"/>
</dbReference>
<keyword evidence="6 9" id="KW-0627">Porphyrin biosynthesis</keyword>
<dbReference type="GO" id="GO:0006782">
    <property type="term" value="P:protoporphyrinogen IX biosynthetic process"/>
    <property type="evidence" value="ECO:0007669"/>
    <property type="project" value="UniProtKB-UniRule"/>
</dbReference>
<dbReference type="CDD" id="cd05213">
    <property type="entry name" value="NAD_bind_Glutamyl_tRNA_reduct"/>
    <property type="match status" value="1"/>
</dbReference>
<evidence type="ECO:0000256" key="2">
    <source>
        <dbReference type="ARBA" id="ARBA00005916"/>
    </source>
</evidence>
<proteinExistence type="inferred from homology"/>
<feature type="domain" description="Quinate/shikimate 5-dehydrogenase/glutamyl-tRNA reductase" evidence="17">
    <location>
        <begin position="171"/>
        <end position="306"/>
    </location>
</feature>
<dbReference type="GO" id="GO:0050661">
    <property type="term" value="F:NADP binding"/>
    <property type="evidence" value="ECO:0007669"/>
    <property type="project" value="InterPro"/>
</dbReference>
<keyword evidence="5 9" id="KW-0560">Oxidoreductase</keyword>
<evidence type="ECO:0000256" key="13">
    <source>
        <dbReference type="PIRSR" id="PIRSR000445-4"/>
    </source>
</evidence>
<keyword evidence="4 9" id="KW-0521">NADP</keyword>
<evidence type="ECO:0000256" key="10">
    <source>
        <dbReference type="PIRSR" id="PIRSR000445-1"/>
    </source>
</evidence>
<dbReference type="STRING" id="1038856.BBI15_02590"/>
<dbReference type="FunFam" id="3.30.460.30:FF:000001">
    <property type="entry name" value="Glutamyl-tRNA reductase"/>
    <property type="match status" value="1"/>
</dbReference>
<evidence type="ECO:0000313" key="20">
    <source>
        <dbReference type="Proteomes" id="UP000092650"/>
    </source>
</evidence>
<dbReference type="PANTHER" id="PTHR43120">
    <property type="entry name" value="GLUTAMYL-TRNA REDUCTASE 1, CHLOROPLASTIC"/>
    <property type="match status" value="1"/>
</dbReference>
<dbReference type="HAMAP" id="MF_00087">
    <property type="entry name" value="Glu_tRNA_reductase"/>
    <property type="match status" value="1"/>
</dbReference>
<evidence type="ECO:0000259" key="18">
    <source>
        <dbReference type="Pfam" id="PF05201"/>
    </source>
</evidence>
<evidence type="ECO:0000256" key="12">
    <source>
        <dbReference type="PIRSR" id="PIRSR000445-3"/>
    </source>
</evidence>
<dbReference type="RefSeq" id="WP_068868931.1">
    <property type="nucleotide sequence ID" value="NZ_CP016539.2"/>
</dbReference>
<gene>
    <name evidence="9" type="primary">hemA</name>
    <name evidence="19" type="ORF">BBI15_02590</name>
</gene>
<evidence type="ECO:0000259" key="16">
    <source>
        <dbReference type="Pfam" id="PF00745"/>
    </source>
</evidence>
<evidence type="ECO:0000256" key="9">
    <source>
        <dbReference type="HAMAP-Rule" id="MF_00087"/>
    </source>
</evidence>
<organism evidence="19 20">
    <name type="scientific">Planococcus plakortidis</name>
    <dbReference type="NCBI Taxonomy" id="1038856"/>
    <lineage>
        <taxon>Bacteria</taxon>
        <taxon>Bacillati</taxon>
        <taxon>Bacillota</taxon>
        <taxon>Bacilli</taxon>
        <taxon>Bacillales</taxon>
        <taxon>Caryophanaceae</taxon>
        <taxon>Planococcus</taxon>
    </lineage>
</organism>
<dbReference type="SUPFAM" id="SSF69075">
    <property type="entry name" value="Glutamyl tRNA-reductase dimerization domain"/>
    <property type="match status" value="1"/>
</dbReference>
<protein>
    <recommendedName>
        <fullName evidence="8 9">Glutamyl-tRNA reductase</fullName>
        <shortName evidence="9">GluTR</shortName>
        <ecNumber evidence="3 9">1.2.1.70</ecNumber>
    </recommendedName>
</protein>
<dbReference type="PIRSF" id="PIRSF000445">
    <property type="entry name" value="4pyrrol_synth_GluRdtase"/>
    <property type="match status" value="1"/>
</dbReference>
<dbReference type="EC" id="1.2.1.70" evidence="3 9"/>
<dbReference type="UniPathway" id="UPA00251">
    <property type="reaction ID" value="UER00316"/>
</dbReference>
<feature type="binding site" evidence="9 11">
    <location>
        <begin position="49"/>
        <end position="52"/>
    </location>
    <ligand>
        <name>substrate</name>
    </ligand>
</feature>
<comment type="domain">
    <text evidence="9">Possesses an unusual extended V-shaped dimeric structure with each monomer consisting of three distinct domains arranged along a curved 'spinal' alpha-helix. The N-terminal catalytic domain specifically recognizes the glutamate moiety of the substrate. The second domain is the NADPH-binding domain, and the third C-terminal domain is responsible for dimerization.</text>
</comment>
<feature type="active site" description="Nucleophile" evidence="9 10">
    <location>
        <position position="50"/>
    </location>
</feature>
<feature type="domain" description="Tetrapyrrole biosynthesis glutamyl-tRNA reductase dimerisation" evidence="16">
    <location>
        <begin position="322"/>
        <end position="419"/>
    </location>
</feature>
<evidence type="ECO:0000313" key="19">
    <source>
        <dbReference type="EMBL" id="ANU19172.1"/>
    </source>
</evidence>
<feature type="binding site" evidence="9 11">
    <location>
        <position position="120"/>
    </location>
    <ligand>
        <name>substrate</name>
    </ligand>
</feature>
<dbReference type="SUPFAM" id="SSF69742">
    <property type="entry name" value="Glutamyl tRNA-reductase catalytic, N-terminal domain"/>
    <property type="match status" value="1"/>
</dbReference>
<evidence type="ECO:0000256" key="11">
    <source>
        <dbReference type="PIRSR" id="PIRSR000445-2"/>
    </source>
</evidence>